<accession>A0ABW5A638</accession>
<keyword evidence="4" id="KW-1185">Reference proteome</keyword>
<dbReference type="EMBL" id="JBHUIX010000004">
    <property type="protein sequence ID" value="MFD2173404.1"/>
    <property type="molecule type" value="Genomic_DNA"/>
</dbReference>
<evidence type="ECO:0000313" key="3">
    <source>
        <dbReference type="EMBL" id="MFD2173404.1"/>
    </source>
</evidence>
<evidence type="ECO:0000256" key="1">
    <source>
        <dbReference type="SAM" id="SignalP"/>
    </source>
</evidence>
<evidence type="ECO:0000313" key="4">
    <source>
        <dbReference type="Proteomes" id="UP001597413"/>
    </source>
</evidence>
<dbReference type="PANTHER" id="PTHR36505">
    <property type="entry name" value="BLR1072 PROTEIN"/>
    <property type="match status" value="1"/>
</dbReference>
<feature type="chain" id="PRO_5047384000" evidence="1">
    <location>
        <begin position="23"/>
        <end position="255"/>
    </location>
</feature>
<reference evidence="4" key="1">
    <citation type="journal article" date="2019" name="Int. J. Syst. Evol. Microbiol.">
        <title>The Global Catalogue of Microorganisms (GCM) 10K type strain sequencing project: providing services to taxonomists for standard genome sequencing and annotation.</title>
        <authorList>
            <consortium name="The Broad Institute Genomics Platform"/>
            <consortium name="The Broad Institute Genome Sequencing Center for Infectious Disease"/>
            <person name="Wu L."/>
            <person name="Ma J."/>
        </authorList>
    </citation>
    <scope>NUCLEOTIDE SEQUENCE [LARGE SCALE GENOMIC DNA]</scope>
    <source>
        <strain evidence="4">CCUG 55131</strain>
    </source>
</reference>
<dbReference type="InterPro" id="IPR027275">
    <property type="entry name" value="PRC-brl_dom"/>
</dbReference>
<dbReference type="Proteomes" id="UP001597413">
    <property type="component" value="Unassembled WGS sequence"/>
</dbReference>
<dbReference type="Gene3D" id="2.30.30.240">
    <property type="entry name" value="PRC-barrel domain"/>
    <property type="match status" value="2"/>
</dbReference>
<dbReference type="InterPro" id="IPR011033">
    <property type="entry name" value="PRC_barrel-like_sf"/>
</dbReference>
<protein>
    <submittedName>
        <fullName evidence="3">PRC-barrel domain-containing protein</fullName>
    </submittedName>
</protein>
<name>A0ABW5A638_9RHOB</name>
<feature type="domain" description="PRC-barrel" evidence="2">
    <location>
        <begin position="71"/>
        <end position="131"/>
    </location>
</feature>
<keyword evidence="1" id="KW-0732">Signal</keyword>
<dbReference type="PANTHER" id="PTHR36505:SF1">
    <property type="entry name" value="BLR1072 PROTEIN"/>
    <property type="match status" value="1"/>
</dbReference>
<dbReference type="RefSeq" id="WP_377387849.1">
    <property type="nucleotide sequence ID" value="NZ_JBHUIX010000004.1"/>
</dbReference>
<proteinExistence type="predicted"/>
<evidence type="ECO:0000259" key="2">
    <source>
        <dbReference type="Pfam" id="PF05239"/>
    </source>
</evidence>
<organism evidence="3 4">
    <name type="scientific">Rhodobacter lacus</name>
    <dbReference type="NCBI Taxonomy" id="1641972"/>
    <lineage>
        <taxon>Bacteria</taxon>
        <taxon>Pseudomonadati</taxon>
        <taxon>Pseudomonadota</taxon>
        <taxon>Alphaproteobacteria</taxon>
        <taxon>Rhodobacterales</taxon>
        <taxon>Rhodobacter group</taxon>
        <taxon>Rhodobacter</taxon>
    </lineage>
</organism>
<dbReference type="Pfam" id="PF05239">
    <property type="entry name" value="PRC"/>
    <property type="match status" value="2"/>
</dbReference>
<gene>
    <name evidence="3" type="ORF">ACFSM0_04785</name>
</gene>
<dbReference type="SUPFAM" id="SSF50346">
    <property type="entry name" value="PRC-barrel domain"/>
    <property type="match status" value="2"/>
</dbReference>
<sequence>MKKLFATTAVGLMLALPISAQAQVTADSDTMFYPTVEHAVKASDLIGKRLYVAKTEVDTSAAYTDADTNWDDIGEVSDVVIDLNGDIEAVLVDVGGFLGIGEKTVAVNLSSLKMIPDGDDADDYFVVLTGEKAMLEAAPAYTSEPAATDDATADATGAKAGGDAIEWSDITSEELTGARVYGPSGEDLGEISEIVMTDDMKVGSLIVDVGGFLGIGEKPVSLHPADLTLTRDGDDIKVHSAMTKDQLKKLPAYEK</sequence>
<comment type="caution">
    <text evidence="3">The sequence shown here is derived from an EMBL/GenBank/DDBJ whole genome shotgun (WGS) entry which is preliminary data.</text>
</comment>
<feature type="signal peptide" evidence="1">
    <location>
        <begin position="1"/>
        <end position="22"/>
    </location>
</feature>
<feature type="domain" description="PRC-barrel" evidence="2">
    <location>
        <begin position="173"/>
        <end position="223"/>
    </location>
</feature>